<keyword evidence="2" id="KW-1185">Reference proteome</keyword>
<reference evidence="1" key="2">
    <citation type="submission" date="2022-04" db="EMBL/GenBank/DDBJ databases">
        <title>Antimicrobial genetic elements in methicillin-resistant Macrococcus armenti.</title>
        <authorList>
            <person name="Keller J.E."/>
            <person name="Schwendener S."/>
            <person name="Pantucek R."/>
            <person name="Perreten V."/>
        </authorList>
    </citation>
    <scope>NUCLEOTIDE SEQUENCE</scope>
    <source>
        <strain evidence="1">CCM 2609</strain>
    </source>
</reference>
<sequence>MSKDILIKRLPIEIQKMIMTNDLDDILFYFLNNDISDKRLAYYLSVIGNEIDSIEFHEMVGSIYHFHFNYIEDAYDLAYYHYWRALEISDFEDSSLLNDFLMILDEPDFDMICKEHINFVANKLIKLNPDNKLAGKYLKRYKK</sequence>
<dbReference type="RefSeq" id="WP_224187120.1">
    <property type="nucleotide sequence ID" value="NZ_CP083598.1"/>
</dbReference>
<organism evidence="1 2">
    <name type="scientific">Macrococcus armenti</name>
    <dbReference type="NCBI Taxonomy" id="2875764"/>
    <lineage>
        <taxon>Bacteria</taxon>
        <taxon>Bacillati</taxon>
        <taxon>Bacillota</taxon>
        <taxon>Bacilli</taxon>
        <taxon>Bacillales</taxon>
        <taxon>Staphylococcaceae</taxon>
        <taxon>Macrococcus</taxon>
    </lineage>
</organism>
<proteinExistence type="predicted"/>
<name>A0ABY3ZTD6_9STAP</name>
<reference evidence="1" key="1">
    <citation type="submission" date="2022-03" db="EMBL/GenBank/DDBJ databases">
        <authorList>
            <person name="Vrbovska V."/>
            <person name="Kovarovic V."/>
            <person name="Botka T."/>
            <person name="Pantucek R."/>
        </authorList>
    </citation>
    <scope>NUCLEOTIDE SEQUENCE</scope>
    <source>
        <strain evidence="1">CCM 2609</strain>
    </source>
</reference>
<protein>
    <submittedName>
        <fullName evidence="1">Uncharacterized protein</fullName>
    </submittedName>
</protein>
<gene>
    <name evidence="1" type="ORF">MRZ06_09275</name>
</gene>
<evidence type="ECO:0000313" key="1">
    <source>
        <dbReference type="EMBL" id="UOB20179.1"/>
    </source>
</evidence>
<accession>A0ABY3ZTD6</accession>
<dbReference type="EMBL" id="CP094348">
    <property type="protein sequence ID" value="UOB20179.1"/>
    <property type="molecule type" value="Genomic_DNA"/>
</dbReference>
<dbReference type="Proteomes" id="UP000830343">
    <property type="component" value="Chromosome"/>
</dbReference>
<evidence type="ECO:0000313" key="2">
    <source>
        <dbReference type="Proteomes" id="UP000830343"/>
    </source>
</evidence>